<dbReference type="Proteomes" id="UP000016543">
    <property type="component" value="Unassembled WGS sequence"/>
</dbReference>
<evidence type="ECO:0000256" key="1">
    <source>
        <dbReference type="SAM" id="Phobius"/>
    </source>
</evidence>
<sequence>MTGESEQTDQYVPSGFGCYTYALKNYAKFTGRARRREYWMFILFNFVIGFFLGIIDGLLGTYNAEAQVGLLGALYGLFVLIPSIALGVRRLHDIGRTGWWLLISFIPFIGAIVLLVFFVLDSREEGSKYGPPRK</sequence>
<name>A0ABM9WLD5_9GAMM</name>
<keyword evidence="3" id="KW-1185">Reference proteome</keyword>
<feature type="transmembrane region" description="Helical" evidence="1">
    <location>
        <begin position="68"/>
        <end position="88"/>
    </location>
</feature>
<dbReference type="PANTHER" id="PTHR34980">
    <property type="entry name" value="INNER MEMBRANE PROTEIN-RELATED-RELATED"/>
    <property type="match status" value="1"/>
</dbReference>
<dbReference type="PANTHER" id="PTHR34980:SF2">
    <property type="entry name" value="INNER MEMBRANE PROTEIN YHAH-RELATED"/>
    <property type="match status" value="1"/>
</dbReference>
<proteinExistence type="predicted"/>
<comment type="caution">
    <text evidence="2">The sequence shown here is derived from an EMBL/GenBank/DDBJ whole genome shotgun (WGS) entry which is preliminary data.</text>
</comment>
<keyword evidence="1" id="KW-1133">Transmembrane helix</keyword>
<dbReference type="EMBL" id="AAMX01000012">
    <property type="protein sequence ID" value="EAQ31744.1"/>
    <property type="molecule type" value="Genomic_DNA"/>
</dbReference>
<dbReference type="SUPFAM" id="SSF103473">
    <property type="entry name" value="MFS general substrate transporter"/>
    <property type="match status" value="1"/>
</dbReference>
<dbReference type="InterPro" id="IPR008523">
    <property type="entry name" value="DUF805"/>
</dbReference>
<evidence type="ECO:0000313" key="2">
    <source>
        <dbReference type="EMBL" id="EAQ31744.1"/>
    </source>
</evidence>
<feature type="transmembrane region" description="Helical" evidence="1">
    <location>
        <begin position="38"/>
        <end position="62"/>
    </location>
</feature>
<protein>
    <submittedName>
        <fullName evidence="2">Integral membrane protein</fullName>
    </submittedName>
</protein>
<keyword evidence="1" id="KW-0812">Transmembrane</keyword>
<dbReference type="Pfam" id="PF05656">
    <property type="entry name" value="DUF805"/>
    <property type="match status" value="1"/>
</dbReference>
<feature type="transmembrane region" description="Helical" evidence="1">
    <location>
        <begin position="100"/>
        <end position="120"/>
    </location>
</feature>
<dbReference type="InterPro" id="IPR036259">
    <property type="entry name" value="MFS_trans_sf"/>
</dbReference>
<keyword evidence="1" id="KW-0472">Membrane</keyword>
<dbReference type="RefSeq" id="WP_006955888.1">
    <property type="nucleotide sequence ID" value="NZ_CH672406.1"/>
</dbReference>
<evidence type="ECO:0000313" key="3">
    <source>
        <dbReference type="Proteomes" id="UP000016543"/>
    </source>
</evidence>
<gene>
    <name evidence="2" type="ORF">OS145_06569</name>
</gene>
<organism evidence="2 3">
    <name type="scientific">Idiomarina baltica OS145</name>
    <dbReference type="NCBI Taxonomy" id="314276"/>
    <lineage>
        <taxon>Bacteria</taxon>
        <taxon>Pseudomonadati</taxon>
        <taxon>Pseudomonadota</taxon>
        <taxon>Gammaproteobacteria</taxon>
        <taxon>Alteromonadales</taxon>
        <taxon>Idiomarinaceae</taxon>
        <taxon>Idiomarina</taxon>
    </lineage>
</organism>
<accession>A0ABM9WLD5</accession>
<reference evidence="2 3" key="1">
    <citation type="submission" date="2006-01" db="EMBL/GenBank/DDBJ databases">
        <authorList>
            <person name="Brettar I."/>
            <person name="Hofle M."/>
            <person name="Ferriera S."/>
            <person name="Johnson J."/>
            <person name="Kravitz S."/>
            <person name="Halpern A."/>
            <person name="Remington K."/>
            <person name="Beeson K."/>
            <person name="Tran B."/>
            <person name="Rogers Y.-H."/>
            <person name="Friedman R."/>
            <person name="Venter J.C."/>
        </authorList>
    </citation>
    <scope>NUCLEOTIDE SEQUENCE [LARGE SCALE GENOMIC DNA]</scope>
    <source>
        <strain evidence="2 3">OS145</strain>
    </source>
</reference>